<dbReference type="InterPro" id="IPR055397">
    <property type="entry name" value="TraK_C"/>
</dbReference>
<evidence type="ECO:0000313" key="4">
    <source>
        <dbReference type="Proteomes" id="UP000322981"/>
    </source>
</evidence>
<evidence type="ECO:0000259" key="2">
    <source>
        <dbReference type="Pfam" id="PF23536"/>
    </source>
</evidence>
<feature type="region of interest" description="Disordered" evidence="1">
    <location>
        <begin position="1"/>
        <end position="22"/>
    </location>
</feature>
<sequence>MSIPAARAASHSPEEGLMPHDTLTKTPLGAALLLAALPMLAQADSPFLRTASATALEGKADDSHPVLELGPRTVTVSPGANAVLELAVDHLNRIVTPFSRPSVRTVSGVTTEIDGNVLYVATAVETPATLYITDADDARTTIGLTIAPRRVPPREIRLVVPGVQPFQPKPIRTAEAALTAPLLAETALTGLGREPKPYVEALTDALRALALGKVPPGYQPRRARATEAVHCAVPGLKPKTEQVLEGGALTLVRVSLRNTGDMPIPIDERSCHLRSDRPIAAVAAWPETRLLPGMETGLLLAVRSADARQDGSAGAVLGESPTESLLGAFPETDH</sequence>
<dbReference type="AlphaFoldDB" id="A0A5M8FVU7"/>
<organism evidence="3 4">
    <name type="scientific">Thiohalocapsa marina</name>
    <dbReference type="NCBI Taxonomy" id="424902"/>
    <lineage>
        <taxon>Bacteria</taxon>
        <taxon>Pseudomonadati</taxon>
        <taxon>Pseudomonadota</taxon>
        <taxon>Gammaproteobacteria</taxon>
        <taxon>Chromatiales</taxon>
        <taxon>Chromatiaceae</taxon>
        <taxon>Thiohalocapsa</taxon>
    </lineage>
</organism>
<dbReference type="EMBL" id="VWXX01000001">
    <property type="protein sequence ID" value="KAA6187926.1"/>
    <property type="molecule type" value="Genomic_DNA"/>
</dbReference>
<gene>
    <name evidence="3" type="ORF">F2Q65_01475</name>
</gene>
<feature type="region of interest" description="Disordered" evidence="1">
    <location>
        <begin position="312"/>
        <end position="334"/>
    </location>
</feature>
<reference evidence="3 4" key="1">
    <citation type="submission" date="2019-09" db="EMBL/GenBank/DDBJ databases">
        <title>Whole-genome sequence of the purple sulfur bacterium Thiohalocapsa marina DSM 19078.</title>
        <authorList>
            <person name="Kyndt J.A."/>
            <person name="Meyer T.E."/>
        </authorList>
    </citation>
    <scope>NUCLEOTIDE SEQUENCE [LARGE SCALE GENOMIC DNA]</scope>
    <source>
        <strain evidence="3 4">DSM 19078</strain>
    </source>
</reference>
<evidence type="ECO:0000256" key="1">
    <source>
        <dbReference type="SAM" id="MobiDB-lite"/>
    </source>
</evidence>
<dbReference type="Pfam" id="PF23536">
    <property type="entry name" value="TraK_C"/>
    <property type="match status" value="1"/>
</dbReference>
<evidence type="ECO:0000313" key="3">
    <source>
        <dbReference type="EMBL" id="KAA6187926.1"/>
    </source>
</evidence>
<comment type="caution">
    <text evidence="3">The sequence shown here is derived from an EMBL/GenBank/DDBJ whole genome shotgun (WGS) entry which is preliminary data.</text>
</comment>
<dbReference type="Proteomes" id="UP000322981">
    <property type="component" value="Unassembled WGS sequence"/>
</dbReference>
<name>A0A5M8FVU7_9GAMM</name>
<proteinExistence type="predicted"/>
<feature type="domain" description="TraK C-terminal" evidence="2">
    <location>
        <begin position="195"/>
        <end position="298"/>
    </location>
</feature>
<accession>A0A5M8FVU7</accession>
<dbReference type="OrthoDB" id="5298536at2"/>
<keyword evidence="4" id="KW-1185">Reference proteome</keyword>
<protein>
    <recommendedName>
        <fullName evidence="2">TraK C-terminal domain-containing protein</fullName>
    </recommendedName>
</protein>